<dbReference type="KEGG" id="ppec:H9W90_01235"/>
<keyword evidence="2" id="KW-1003">Cell membrane</keyword>
<accession>A0A7G9LAX4</accession>
<evidence type="ECO:0000256" key="1">
    <source>
        <dbReference type="ARBA" id="ARBA00004651"/>
    </source>
</evidence>
<dbReference type="InterPro" id="IPR051050">
    <property type="entry name" value="Lipid_II_flippase_MurJ/MviN"/>
</dbReference>
<comment type="similarity">
    <text evidence="9">Belongs to the MurJ/MviN family.</text>
</comment>
<organism evidence="11 12">
    <name type="scientific">Polaribacter pectinis</name>
    <dbReference type="NCBI Taxonomy" id="2738844"/>
    <lineage>
        <taxon>Bacteria</taxon>
        <taxon>Pseudomonadati</taxon>
        <taxon>Bacteroidota</taxon>
        <taxon>Flavobacteriia</taxon>
        <taxon>Flavobacteriales</taxon>
        <taxon>Flavobacteriaceae</taxon>
    </lineage>
</organism>
<proteinExistence type="inferred from homology"/>
<evidence type="ECO:0000256" key="7">
    <source>
        <dbReference type="ARBA" id="ARBA00023136"/>
    </source>
</evidence>
<dbReference type="GO" id="GO:0008360">
    <property type="term" value="P:regulation of cell shape"/>
    <property type="evidence" value="ECO:0007669"/>
    <property type="project" value="UniProtKB-KW"/>
</dbReference>
<keyword evidence="6 10" id="KW-1133">Transmembrane helix</keyword>
<protein>
    <submittedName>
        <fullName evidence="11">Oligosaccharide flippase family protein</fullName>
    </submittedName>
</protein>
<dbReference type="Pfam" id="PF03023">
    <property type="entry name" value="MurJ"/>
    <property type="match status" value="1"/>
</dbReference>
<feature type="transmembrane region" description="Helical" evidence="10">
    <location>
        <begin position="373"/>
        <end position="392"/>
    </location>
</feature>
<evidence type="ECO:0000256" key="8">
    <source>
        <dbReference type="ARBA" id="ARBA00060041"/>
    </source>
</evidence>
<feature type="transmembrane region" description="Helical" evidence="10">
    <location>
        <begin position="431"/>
        <end position="448"/>
    </location>
</feature>
<name>A0A7G9LAX4_9FLAO</name>
<dbReference type="RefSeq" id="WP_187482675.1">
    <property type="nucleotide sequence ID" value="NZ_CP060695.1"/>
</dbReference>
<keyword evidence="12" id="KW-1185">Reference proteome</keyword>
<evidence type="ECO:0000256" key="10">
    <source>
        <dbReference type="SAM" id="Phobius"/>
    </source>
</evidence>
<feature type="transmembrane region" description="Helical" evidence="10">
    <location>
        <begin position="398"/>
        <end position="419"/>
    </location>
</feature>
<sequence>MKDILKLFSLKFVSAILGLVSSIITVRLFGASRTIEVYFAAQSLVYLVTSLTQSGQLAEIFLPEYHKLNSKAEGLGFEGLNVVINRFFIWGIVIIGLVFLISPVLIKLMVPGFDELEQEESVLIFRVLLPYLLLQLFNSFFITVLNAEKKYGRAEFLGISNVVVNIIVLLVLYKYLGVWAIVISVLFGKMIEFVFYLSQLYKIGFRYKFTFSILDFDHSTFFKTMQSTFLYVGSTQIYMVVLTAGISFLPEGTYAIFKYVQGLSNKIKGLVVQPFMTIFFTTYSSLLHRLKSVKEEFNKYFKSIICINVVTIIGTVLLGDIFIDILWGGKKFTSEDVQLAYVFLVFYGFSILFSSIGGVYRKMSVAHGFGKQLYQLWVVSQLISALLSYTFLKYFQVKGLFLIIPVNTLLMSLVSIIVYYKTKKPIKYSLLNLNNLFFLILIVISYIIKSNLDLILDNRFASLSIFLVTTVVLSIYPIINIYKIFRK</sequence>
<dbReference type="GO" id="GO:0034204">
    <property type="term" value="P:lipid translocation"/>
    <property type="evidence" value="ECO:0007669"/>
    <property type="project" value="TreeGrafter"/>
</dbReference>
<evidence type="ECO:0000313" key="12">
    <source>
        <dbReference type="Proteomes" id="UP000515808"/>
    </source>
</evidence>
<dbReference type="PANTHER" id="PTHR47019">
    <property type="entry name" value="LIPID II FLIPPASE MURJ"/>
    <property type="match status" value="1"/>
</dbReference>
<reference evidence="11 12" key="1">
    <citation type="submission" date="2020-08" db="EMBL/GenBank/DDBJ databases">
        <title>Polaribacter sp. L12M9 isolated from gut of the Korean scallop.</title>
        <authorList>
            <person name="Jeong Y.S."/>
        </authorList>
    </citation>
    <scope>NUCLEOTIDE SEQUENCE [LARGE SCALE GENOMIC DNA]</scope>
    <source>
        <strain evidence="11 12">L12M9</strain>
    </source>
</reference>
<evidence type="ECO:0000313" key="11">
    <source>
        <dbReference type="EMBL" id="QNM85773.1"/>
    </source>
</evidence>
<dbReference type="PANTHER" id="PTHR47019:SF1">
    <property type="entry name" value="LIPID II FLIPPASE MURJ"/>
    <property type="match status" value="1"/>
</dbReference>
<keyword evidence="4" id="KW-0133">Cell shape</keyword>
<comment type="subcellular location">
    <subcellularLocation>
        <location evidence="1">Cell membrane</location>
        <topology evidence="1">Multi-pass membrane protein</topology>
    </subcellularLocation>
</comment>
<feature type="transmembrane region" description="Helical" evidence="10">
    <location>
        <begin position="339"/>
        <end position="361"/>
    </location>
</feature>
<dbReference type="Proteomes" id="UP000515808">
    <property type="component" value="Chromosome"/>
</dbReference>
<evidence type="ECO:0000256" key="3">
    <source>
        <dbReference type="ARBA" id="ARBA00022692"/>
    </source>
</evidence>
<feature type="transmembrane region" description="Helical" evidence="10">
    <location>
        <begin position="460"/>
        <end position="482"/>
    </location>
</feature>
<keyword evidence="7 10" id="KW-0472">Membrane</keyword>
<dbReference type="GO" id="GO:0005886">
    <property type="term" value="C:plasma membrane"/>
    <property type="evidence" value="ECO:0007669"/>
    <property type="project" value="UniProtKB-SubCell"/>
</dbReference>
<evidence type="ECO:0000256" key="9">
    <source>
        <dbReference type="ARBA" id="ARBA00061532"/>
    </source>
</evidence>
<evidence type="ECO:0000256" key="6">
    <source>
        <dbReference type="ARBA" id="ARBA00022989"/>
    </source>
</evidence>
<feature type="transmembrane region" description="Helical" evidence="10">
    <location>
        <begin position="87"/>
        <end position="110"/>
    </location>
</feature>
<keyword evidence="5" id="KW-0573">Peptidoglycan synthesis</keyword>
<evidence type="ECO:0000256" key="2">
    <source>
        <dbReference type="ARBA" id="ARBA00022475"/>
    </source>
</evidence>
<evidence type="ECO:0000256" key="5">
    <source>
        <dbReference type="ARBA" id="ARBA00022984"/>
    </source>
</evidence>
<feature type="transmembrane region" description="Helical" evidence="10">
    <location>
        <begin position="12"/>
        <end position="30"/>
    </location>
</feature>
<feature type="transmembrane region" description="Helical" evidence="10">
    <location>
        <begin position="229"/>
        <end position="250"/>
    </location>
</feature>
<feature type="transmembrane region" description="Helical" evidence="10">
    <location>
        <begin position="300"/>
        <end position="327"/>
    </location>
</feature>
<feature type="transmembrane region" description="Helical" evidence="10">
    <location>
        <begin position="270"/>
        <end position="288"/>
    </location>
</feature>
<dbReference type="AlphaFoldDB" id="A0A7G9LAX4"/>
<dbReference type="GO" id="GO:0015648">
    <property type="term" value="F:lipid-linked peptidoglycan transporter activity"/>
    <property type="evidence" value="ECO:0007669"/>
    <property type="project" value="TreeGrafter"/>
</dbReference>
<dbReference type="InterPro" id="IPR004268">
    <property type="entry name" value="MurJ"/>
</dbReference>
<gene>
    <name evidence="11" type="ORF">H9W90_01235</name>
</gene>
<comment type="function">
    <text evidence="8">Involved in peptidoglycan biosynthesis. Transports lipid-linked peptidoglycan precursors from the inner to the outer leaflet of the cytoplasmic membrane.</text>
</comment>
<keyword evidence="3 10" id="KW-0812">Transmembrane</keyword>
<evidence type="ECO:0000256" key="4">
    <source>
        <dbReference type="ARBA" id="ARBA00022960"/>
    </source>
</evidence>
<feature type="transmembrane region" description="Helical" evidence="10">
    <location>
        <begin position="122"/>
        <end position="144"/>
    </location>
</feature>
<dbReference type="GO" id="GO:0009252">
    <property type="term" value="P:peptidoglycan biosynthetic process"/>
    <property type="evidence" value="ECO:0007669"/>
    <property type="project" value="UniProtKB-KW"/>
</dbReference>
<dbReference type="EMBL" id="CP060695">
    <property type="protein sequence ID" value="QNM85773.1"/>
    <property type="molecule type" value="Genomic_DNA"/>
</dbReference>